<evidence type="ECO:0000256" key="1">
    <source>
        <dbReference type="SAM" id="MobiDB-lite"/>
    </source>
</evidence>
<proteinExistence type="predicted"/>
<evidence type="ECO:0000313" key="2">
    <source>
        <dbReference type="EMBL" id="OEO28888.1"/>
    </source>
</evidence>
<name>A0A1E5XJW4_9HYPH</name>
<comment type="caution">
    <text evidence="2">The sequence shown here is derived from an EMBL/GenBank/DDBJ whole genome shotgun (WGS) entry which is preliminary data.</text>
</comment>
<evidence type="ECO:0000313" key="3">
    <source>
        <dbReference type="Proteomes" id="UP000095463"/>
    </source>
</evidence>
<organism evidence="2 3">
    <name type="scientific">Devosia insulae DS-56</name>
    <dbReference type="NCBI Taxonomy" id="1116389"/>
    <lineage>
        <taxon>Bacteria</taxon>
        <taxon>Pseudomonadati</taxon>
        <taxon>Pseudomonadota</taxon>
        <taxon>Alphaproteobacteria</taxon>
        <taxon>Hyphomicrobiales</taxon>
        <taxon>Devosiaceae</taxon>
        <taxon>Devosia</taxon>
    </lineage>
</organism>
<accession>A0A1E5XJW4</accession>
<keyword evidence="3" id="KW-1185">Reference proteome</keyword>
<dbReference type="Proteomes" id="UP000095463">
    <property type="component" value="Unassembled WGS sequence"/>
</dbReference>
<gene>
    <name evidence="2" type="ORF">VW23_028060</name>
</gene>
<reference evidence="2 3" key="1">
    <citation type="journal article" date="2015" name="Genome Announc.">
        <title>Genome Assemblies of Three Soil-Associated Devosia species: D. insulae, D. limi, and D. soli.</title>
        <authorList>
            <person name="Hassan Y.I."/>
            <person name="Lepp D."/>
            <person name="Zhou T."/>
        </authorList>
    </citation>
    <scope>NUCLEOTIDE SEQUENCE [LARGE SCALE GENOMIC DNA]</scope>
    <source>
        <strain evidence="2 3">DS-56</strain>
    </source>
</reference>
<dbReference type="EMBL" id="LAJE02000347">
    <property type="protein sequence ID" value="OEO28888.1"/>
    <property type="molecule type" value="Genomic_DNA"/>
</dbReference>
<sequence length="123" mass="13085">MRSPCPACIQQGREFGPHAAAFADHRQLRALFGGEYCHGVDVDFGGRAGLTQRAAVLLDGFDFERGEDDGGEWLGSIATAVEMQRHCAHRLADQGGRAAPPGQWAENPCSGRCAGDASSSEVR</sequence>
<protein>
    <submittedName>
        <fullName evidence="2">Uncharacterized protein</fullName>
    </submittedName>
</protein>
<dbReference type="AlphaFoldDB" id="A0A1E5XJW4"/>
<dbReference type="RefSeq" id="WP_141728458.1">
    <property type="nucleotide sequence ID" value="NZ_LAJE02000347.1"/>
</dbReference>
<feature type="region of interest" description="Disordered" evidence="1">
    <location>
        <begin position="93"/>
        <end position="123"/>
    </location>
</feature>